<dbReference type="EMBL" id="JBHRSD010000010">
    <property type="protein sequence ID" value="MFC3031866.1"/>
    <property type="molecule type" value="Genomic_DNA"/>
</dbReference>
<keyword evidence="3" id="KW-1185">Reference proteome</keyword>
<sequence>MKQLSLGVVALLLSGCLTTVNIDNQHTAPQVMNNAPAPMLNQQLVEPEAEPPAQYTFTPRKHHKQLNDYIEQLALTLSDSIAASNDPTIAVTSFVELNQSLQHTNQLGNQLSEGLMSALQRFGFITVDFKVMNDIKITDRGDFGFSRQLSELNHDLHADHVLSGSLIYRQQGVEIQARVVNLKSKALAASARTVVPYYVLQDIAL</sequence>
<feature type="domain" description="FlgO" evidence="1">
    <location>
        <begin position="72"/>
        <end position="199"/>
    </location>
</feature>
<reference evidence="3" key="1">
    <citation type="journal article" date="2019" name="Int. J. Syst. Evol. Microbiol.">
        <title>The Global Catalogue of Microorganisms (GCM) 10K type strain sequencing project: providing services to taxonomists for standard genome sequencing and annotation.</title>
        <authorList>
            <consortium name="The Broad Institute Genomics Platform"/>
            <consortium name="The Broad Institute Genome Sequencing Center for Infectious Disease"/>
            <person name="Wu L."/>
            <person name="Ma J."/>
        </authorList>
    </citation>
    <scope>NUCLEOTIDE SEQUENCE [LARGE SCALE GENOMIC DNA]</scope>
    <source>
        <strain evidence="3">KCTC 42730</strain>
    </source>
</reference>
<dbReference type="RefSeq" id="WP_377121532.1">
    <property type="nucleotide sequence ID" value="NZ_JBHRSD010000010.1"/>
</dbReference>
<dbReference type="Pfam" id="PF17680">
    <property type="entry name" value="FlgO"/>
    <property type="match status" value="1"/>
</dbReference>
<name>A0ABV7CH15_9GAMM</name>
<evidence type="ECO:0000313" key="2">
    <source>
        <dbReference type="EMBL" id="MFC3031866.1"/>
    </source>
</evidence>
<dbReference type="Proteomes" id="UP001595453">
    <property type="component" value="Unassembled WGS sequence"/>
</dbReference>
<gene>
    <name evidence="2" type="ORF">ACFOEE_04990</name>
</gene>
<evidence type="ECO:0000313" key="3">
    <source>
        <dbReference type="Proteomes" id="UP001595453"/>
    </source>
</evidence>
<evidence type="ECO:0000259" key="1">
    <source>
        <dbReference type="Pfam" id="PF17680"/>
    </source>
</evidence>
<dbReference type="InterPro" id="IPR041215">
    <property type="entry name" value="FlgO_dom"/>
</dbReference>
<protein>
    <submittedName>
        <fullName evidence="2">FlgO family outer membrane protein</fullName>
    </submittedName>
</protein>
<organism evidence="2 3">
    <name type="scientific">Pseudoalteromonas fenneropenaei</name>
    <dbReference type="NCBI Taxonomy" id="1737459"/>
    <lineage>
        <taxon>Bacteria</taxon>
        <taxon>Pseudomonadati</taxon>
        <taxon>Pseudomonadota</taxon>
        <taxon>Gammaproteobacteria</taxon>
        <taxon>Alteromonadales</taxon>
        <taxon>Pseudoalteromonadaceae</taxon>
        <taxon>Pseudoalteromonas</taxon>
    </lineage>
</organism>
<dbReference type="PROSITE" id="PS51257">
    <property type="entry name" value="PROKAR_LIPOPROTEIN"/>
    <property type="match status" value="1"/>
</dbReference>
<accession>A0ABV7CH15</accession>
<comment type="caution">
    <text evidence="2">The sequence shown here is derived from an EMBL/GenBank/DDBJ whole genome shotgun (WGS) entry which is preliminary data.</text>
</comment>
<proteinExistence type="predicted"/>